<dbReference type="AlphaFoldDB" id="X7Z361"/>
<evidence type="ECO:0000256" key="1">
    <source>
        <dbReference type="SAM" id="MobiDB-lite"/>
    </source>
</evidence>
<feature type="region of interest" description="Disordered" evidence="1">
    <location>
        <begin position="48"/>
        <end position="90"/>
    </location>
</feature>
<dbReference type="PATRIC" id="fig|1299334.3.peg.8774"/>
<gene>
    <name evidence="2" type="ORF">I553_7012</name>
</gene>
<proteinExistence type="predicted"/>
<comment type="caution">
    <text evidence="2">The sequence shown here is derived from an EMBL/GenBank/DDBJ whole genome shotgun (WGS) entry which is preliminary data.</text>
</comment>
<protein>
    <submittedName>
        <fullName evidence="2">Oxidoreductase</fullName>
    </submittedName>
</protein>
<sequence>MTVTTAGGGIAKRTLTKEGSHDLESFRSVVDLNLIATFNISRLAAWHMSKNEPEDEERGSSSTPRRSQRSKDRSARSPTPRPRQASRACA</sequence>
<organism evidence="2">
    <name type="scientific">Mycobacterium xenopi 4042</name>
    <dbReference type="NCBI Taxonomy" id="1299334"/>
    <lineage>
        <taxon>Bacteria</taxon>
        <taxon>Bacillati</taxon>
        <taxon>Actinomycetota</taxon>
        <taxon>Actinomycetes</taxon>
        <taxon>Mycobacteriales</taxon>
        <taxon>Mycobacteriaceae</taxon>
        <taxon>Mycobacterium</taxon>
    </lineage>
</organism>
<evidence type="ECO:0000313" key="2">
    <source>
        <dbReference type="EMBL" id="EUA13892.1"/>
    </source>
</evidence>
<feature type="compositionally biased region" description="Gly residues" evidence="1">
    <location>
        <begin position="1"/>
        <end position="10"/>
    </location>
</feature>
<name>X7Z361_MYCXE</name>
<dbReference type="Gene3D" id="3.40.50.720">
    <property type="entry name" value="NAD(P)-binding Rossmann-like Domain"/>
    <property type="match status" value="1"/>
</dbReference>
<reference evidence="2" key="1">
    <citation type="submission" date="2014-01" db="EMBL/GenBank/DDBJ databases">
        <authorList>
            <person name="Brown-Elliot B."/>
            <person name="Wallace R."/>
            <person name="Lenaerts A."/>
            <person name="Ordway D."/>
            <person name="DeGroote M.A."/>
            <person name="Parker T."/>
            <person name="Sizemore C."/>
            <person name="Tallon L.J."/>
            <person name="Sadzewicz L.K."/>
            <person name="Sengamalay N."/>
            <person name="Fraser C.M."/>
            <person name="Hine E."/>
            <person name="Shefchek K.A."/>
            <person name="Das S.P."/>
            <person name="Tettelin H."/>
        </authorList>
    </citation>
    <scope>NUCLEOTIDE SEQUENCE [LARGE SCALE GENOMIC DNA]</scope>
    <source>
        <strain evidence="2">4042</strain>
    </source>
</reference>
<accession>X7Z361</accession>
<dbReference type="EMBL" id="JAOB01000081">
    <property type="protein sequence ID" value="EUA13892.1"/>
    <property type="molecule type" value="Genomic_DNA"/>
</dbReference>
<feature type="region of interest" description="Disordered" evidence="1">
    <location>
        <begin position="1"/>
        <end position="23"/>
    </location>
</feature>